<proteinExistence type="predicted"/>
<feature type="domain" description="VWFA" evidence="2">
    <location>
        <begin position="499"/>
        <end position="673"/>
    </location>
</feature>
<dbReference type="AlphaFoldDB" id="A0A8J7QPP6"/>
<protein>
    <submittedName>
        <fullName evidence="3">VWA domain-containing protein</fullName>
    </submittedName>
</protein>
<dbReference type="InterPro" id="IPR036465">
    <property type="entry name" value="vWFA_dom_sf"/>
</dbReference>
<dbReference type="EMBL" id="JAFREP010000028">
    <property type="protein sequence ID" value="MBO1321835.1"/>
    <property type="molecule type" value="Genomic_DNA"/>
</dbReference>
<dbReference type="Gene3D" id="3.40.50.410">
    <property type="entry name" value="von Willebrand factor, type A domain"/>
    <property type="match status" value="1"/>
</dbReference>
<dbReference type="SMART" id="SM00327">
    <property type="entry name" value="VWA"/>
    <property type="match status" value="1"/>
</dbReference>
<dbReference type="RefSeq" id="WP_207861808.1">
    <property type="nucleotide sequence ID" value="NZ_JAFREP010000028.1"/>
</dbReference>
<feature type="signal peptide" evidence="1">
    <location>
        <begin position="1"/>
        <end position="28"/>
    </location>
</feature>
<dbReference type="Proteomes" id="UP000664417">
    <property type="component" value="Unassembled WGS sequence"/>
</dbReference>
<keyword evidence="1" id="KW-0732">Signal</keyword>
<organism evidence="3 4">
    <name type="scientific">Acanthopleuribacter pedis</name>
    <dbReference type="NCBI Taxonomy" id="442870"/>
    <lineage>
        <taxon>Bacteria</taxon>
        <taxon>Pseudomonadati</taxon>
        <taxon>Acidobacteriota</taxon>
        <taxon>Holophagae</taxon>
        <taxon>Acanthopleuribacterales</taxon>
        <taxon>Acanthopleuribacteraceae</taxon>
        <taxon>Acanthopleuribacter</taxon>
    </lineage>
</organism>
<feature type="chain" id="PRO_5035308412" evidence="1">
    <location>
        <begin position="29"/>
        <end position="727"/>
    </location>
</feature>
<evidence type="ECO:0000313" key="4">
    <source>
        <dbReference type="Proteomes" id="UP000664417"/>
    </source>
</evidence>
<sequence length="727" mass="82678">MIHTLSRRPVFLLLLLAPLAFLSAQSDAPPRSLYFISLETKTTKKELVVSPKLTPYFGHDLLNKEPYGFSPSLRDSLLDGSMRRVWSVLRHIDNHRASVFEGKKIDKPVVFYRMVVGTTLRNTKGKALQRRAHRLRIGIAAEVGKMFVQTPEDQHLVAFDGGEAAYRELLEFLFYPKKELRFRIPKDPEFLIDLHFLHPTTPLGEKYDLLVAVGGHKAVWRRDDHDRFPVHMGTVAFEKTDAGLLQVNNHHLNYYLNSQNLYKAALQAQESGDYPTAEKRFTEYLELCPSDPQALAALGRNLLAQNRLLDAQDLLEKNRVFLNHHPEARAFMAKTERLMAGESEKLLGERDSFAKIDDADFKFVAPISNDTVGGEIDIELAAFQTTSPILRLDMHLNGKKLTSLYGPPYTVKHEFSDRGRQQLEATAWFYDRTYRQTTARFKTVDLGAEEAVNLVTVRAVVTQNNRKFLRNLEKNDFQVIERGVARPIVRFTQNQAPLNVAILVDTSGSMGGEKIYSTQYAVSGFLDQLEPRDSAAIYTFDQKVLRHSHFTNQYDQLSRNLNTLSAQSVTSLYDAIMTAHKDLMTQKGTKAIIVVSDGRDTNSSVRFSQLKYMLGDSPVLLYPIYFTDSKDPEWAKAHFETLVELADATGCFASAVDTTLHLDQRFQNIYQELKSYYLLNFYTRAQNLHAGSLDLLVKKFNARARFRPFHGKLDELFDASETSGDAD</sequence>
<name>A0A8J7QPP6_9BACT</name>
<accession>A0A8J7QPP6</accession>
<dbReference type="SUPFAM" id="SSF53300">
    <property type="entry name" value="vWA-like"/>
    <property type="match status" value="1"/>
</dbReference>
<dbReference type="CDD" id="cd00198">
    <property type="entry name" value="vWFA"/>
    <property type="match status" value="1"/>
</dbReference>
<dbReference type="PROSITE" id="PS50234">
    <property type="entry name" value="VWFA"/>
    <property type="match status" value="1"/>
</dbReference>
<reference evidence="3" key="1">
    <citation type="submission" date="2021-03" db="EMBL/GenBank/DDBJ databases">
        <authorList>
            <person name="Wang G."/>
        </authorList>
    </citation>
    <scope>NUCLEOTIDE SEQUENCE</scope>
    <source>
        <strain evidence="3">KCTC 12899</strain>
    </source>
</reference>
<dbReference type="SUPFAM" id="SSF48452">
    <property type="entry name" value="TPR-like"/>
    <property type="match status" value="1"/>
</dbReference>
<comment type="caution">
    <text evidence="3">The sequence shown here is derived from an EMBL/GenBank/DDBJ whole genome shotgun (WGS) entry which is preliminary data.</text>
</comment>
<dbReference type="InterPro" id="IPR002035">
    <property type="entry name" value="VWF_A"/>
</dbReference>
<evidence type="ECO:0000313" key="3">
    <source>
        <dbReference type="EMBL" id="MBO1321835.1"/>
    </source>
</evidence>
<keyword evidence="4" id="KW-1185">Reference proteome</keyword>
<gene>
    <name evidence="3" type="ORF">J3U88_25370</name>
</gene>
<dbReference type="InterPro" id="IPR017802">
    <property type="entry name" value="VWFA-rel_acidobac-type"/>
</dbReference>
<dbReference type="InterPro" id="IPR011990">
    <property type="entry name" value="TPR-like_helical_dom_sf"/>
</dbReference>
<evidence type="ECO:0000256" key="1">
    <source>
        <dbReference type="SAM" id="SignalP"/>
    </source>
</evidence>
<dbReference type="NCBIfam" id="TIGR03436">
    <property type="entry name" value="acidobact_VWFA"/>
    <property type="match status" value="1"/>
</dbReference>
<dbReference type="Gene3D" id="1.25.40.10">
    <property type="entry name" value="Tetratricopeptide repeat domain"/>
    <property type="match status" value="1"/>
</dbReference>
<dbReference type="Pfam" id="PF13519">
    <property type="entry name" value="VWA_2"/>
    <property type="match status" value="1"/>
</dbReference>
<evidence type="ECO:0000259" key="2">
    <source>
        <dbReference type="PROSITE" id="PS50234"/>
    </source>
</evidence>